<gene>
    <name evidence="2" type="ORF">MNEG_12592</name>
</gene>
<dbReference type="EMBL" id="KK103543">
    <property type="protein sequence ID" value="KIY95372.1"/>
    <property type="molecule type" value="Genomic_DNA"/>
</dbReference>
<accession>A0A0D2J663</accession>
<dbReference type="GO" id="GO:0140326">
    <property type="term" value="F:ATPase-coupled intramembrane lipid transporter activity"/>
    <property type="evidence" value="ECO:0007669"/>
    <property type="project" value="TreeGrafter"/>
</dbReference>
<keyword evidence="1" id="KW-1133">Transmembrane helix</keyword>
<dbReference type="STRING" id="145388.A0A0D2J663"/>
<dbReference type="SUPFAM" id="SSF81653">
    <property type="entry name" value="Calcium ATPase, transduction domain A"/>
    <property type="match status" value="1"/>
</dbReference>
<keyword evidence="1" id="KW-0812">Transmembrane</keyword>
<organism evidence="2 3">
    <name type="scientific">Monoraphidium neglectum</name>
    <dbReference type="NCBI Taxonomy" id="145388"/>
    <lineage>
        <taxon>Eukaryota</taxon>
        <taxon>Viridiplantae</taxon>
        <taxon>Chlorophyta</taxon>
        <taxon>core chlorophytes</taxon>
        <taxon>Chlorophyceae</taxon>
        <taxon>CS clade</taxon>
        <taxon>Sphaeropleales</taxon>
        <taxon>Selenastraceae</taxon>
        <taxon>Monoraphidium</taxon>
    </lineage>
</organism>
<keyword evidence="3" id="KW-1185">Reference proteome</keyword>
<evidence type="ECO:0000256" key="1">
    <source>
        <dbReference type="SAM" id="Phobius"/>
    </source>
</evidence>
<reference evidence="2 3" key="1">
    <citation type="journal article" date="2013" name="BMC Genomics">
        <title>Reconstruction of the lipid metabolism for the microalga Monoraphidium neglectum from its genome sequence reveals characteristics suitable for biofuel production.</title>
        <authorList>
            <person name="Bogen C."/>
            <person name="Al-Dilaimi A."/>
            <person name="Albersmeier A."/>
            <person name="Wichmann J."/>
            <person name="Grundmann M."/>
            <person name="Rupp O."/>
            <person name="Lauersen K.J."/>
            <person name="Blifernez-Klassen O."/>
            <person name="Kalinowski J."/>
            <person name="Goesmann A."/>
            <person name="Mussgnug J.H."/>
            <person name="Kruse O."/>
        </authorList>
    </citation>
    <scope>NUCLEOTIDE SEQUENCE [LARGE SCALE GENOMIC DNA]</scope>
    <source>
        <strain evidence="2 3">SAG 48.87</strain>
    </source>
</reference>
<dbReference type="Gene3D" id="2.70.150.10">
    <property type="entry name" value="Calcium-transporting ATPase, cytoplasmic transduction domain A"/>
    <property type="match status" value="1"/>
</dbReference>
<keyword evidence="2" id="KW-0378">Hydrolase</keyword>
<feature type="non-terminal residue" evidence="2">
    <location>
        <position position="169"/>
    </location>
</feature>
<dbReference type="RefSeq" id="XP_013894392.1">
    <property type="nucleotide sequence ID" value="XM_014038938.1"/>
</dbReference>
<evidence type="ECO:0000313" key="3">
    <source>
        <dbReference type="Proteomes" id="UP000054498"/>
    </source>
</evidence>
<dbReference type="PANTHER" id="PTHR24092">
    <property type="entry name" value="PROBABLE PHOSPHOLIPID-TRANSPORTING ATPASE"/>
    <property type="match status" value="1"/>
</dbReference>
<dbReference type="PANTHER" id="PTHR24092:SF218">
    <property type="entry name" value="PHOSPHOLIPID-TRANSPORTING ATPASE"/>
    <property type="match status" value="1"/>
</dbReference>
<dbReference type="GO" id="GO:0016787">
    <property type="term" value="F:hydrolase activity"/>
    <property type="evidence" value="ECO:0007669"/>
    <property type="project" value="UniProtKB-KW"/>
</dbReference>
<proteinExistence type="predicted"/>
<sequence length="169" mass="18678">MEGEEVPADLVLLSTPDPENLCYVETANLDGETNLKIKYCWTPGVTGRSTAAEFREFASSCFVGCEQPNPKLYVFDGFMDVNGSKEPLDANNLLLRGSTLRKTAWAIGLAVNVGRDAKIVQNMTKAPRKITQLERNMNVLVMVQFAVLFAGSAVLAGLDQWWQYENNPT</sequence>
<dbReference type="Proteomes" id="UP000054498">
    <property type="component" value="Unassembled WGS sequence"/>
</dbReference>
<dbReference type="GO" id="GO:0045332">
    <property type="term" value="P:phospholipid translocation"/>
    <property type="evidence" value="ECO:0007669"/>
    <property type="project" value="TreeGrafter"/>
</dbReference>
<dbReference type="AlphaFoldDB" id="A0A0D2J663"/>
<dbReference type="GeneID" id="25729970"/>
<dbReference type="OrthoDB" id="377733at2759"/>
<name>A0A0D2J663_9CHLO</name>
<keyword evidence="1" id="KW-0472">Membrane</keyword>
<dbReference type="GO" id="GO:0005886">
    <property type="term" value="C:plasma membrane"/>
    <property type="evidence" value="ECO:0007669"/>
    <property type="project" value="TreeGrafter"/>
</dbReference>
<dbReference type="EC" id="3.6.3.1" evidence="2"/>
<evidence type="ECO:0000313" key="2">
    <source>
        <dbReference type="EMBL" id="KIY95372.1"/>
    </source>
</evidence>
<dbReference type="KEGG" id="mng:MNEG_12592"/>
<feature type="transmembrane region" description="Helical" evidence="1">
    <location>
        <begin position="137"/>
        <end position="158"/>
    </location>
</feature>
<dbReference type="InterPro" id="IPR008250">
    <property type="entry name" value="ATPase_P-typ_transduc_dom_A_sf"/>
</dbReference>
<protein>
    <submittedName>
        <fullName evidence="2">Phospholipid-translocating ATPase</fullName>
        <ecNumber evidence="2">3.6.3.1</ecNumber>
    </submittedName>
</protein>